<dbReference type="EMBL" id="CP032412">
    <property type="protein sequence ID" value="AYB41874.1"/>
    <property type="molecule type" value="Genomic_DNA"/>
</dbReference>
<keyword evidence="4" id="KW-1185">Reference proteome</keyword>
<sequence length="1502" mass="159367">MKGSLSKYLYIFFAAVLMWTQFPISSQAAGNSEAVQITKTVSPTGILEGGEAEIQLDVTGSGDASFVKPNDIILIIDRSGSMLPSNNNGEDKMANAKAAAKGFIDLVDFSKHRIGVVDFSSDVKFKELSNNPGELKTYIDGIRANGGTNTKSAIEKSRELLSNHRPDAQPVILLLTDGEATEPSPVENARLQALQQANLAKNEEIVFYTIALLKGNENPDSSAPNQLMKEMATTAHHHHFVLGSVGLSEIYEAIVDEIGVASAYDVTVTDSVGPEFEIVPDSYLHNIPQPTVNGNTLTFKFNELKEQTLTLTYKIRHKVGGKTGEVSVGEQNINVTYKDYAGAPHQFSVPHPIIKVSYPAPEITSVVEDRGGIDGGENVVITGKNFRPNPTVLFGSNSATNIQYIDATKLIVTAPKGVQGDVTVKVTNTDGQYATTTYKYVANPSVTSITPNIGPLAGGTRVVINGDYFLTGAEVKFGDLVGTVVSTTSKQIVVNTPPSAIAQTVDVIITNPDATSVTAEQAYSYVTGPEVQNVSPNKGLTLGNESITIHGAHFINGVKVYFNNTLITSEFVSNTELLATTPNWVNAEFVKVKVVNPDGQEAVLDSGYQYVYPKPVIESISPNQGMVSGNLSVDIKGQHFLNGAKVFFDGVQLQNVVFYSSNQLKVRTPVWANADIVNVKVVNPDGQEDTELDGFTYQLPSAPVVSGINPVEGPLSGGTAVSITGSNLGSVTELYLDSMKVEIKSNSGTVLTFTTPKATIPGKVDVKVIDQYGRESSLPDAFEYLSPPPPPVPTITTITPNEGAMKGGYTVVVKGTNFESTSKVFVNDVSAATLFYSSNELRITIPASTMSGAVDVKVLNMSGEKVIASGAFTYLAPPPKEAPVISTVTPNEGALQGGYLIKVLGSNFDSTAKIYFNGSLVETTFYSSNELRMRVPASQTPGGVDVKVVNSDGQEALAPQAFTYLAPPSKEAPVISSVTPNEGVLQGGYLIKVLGSNFDSTAKIHFNGSLVETTFYSSGELRMRVPASQTPGEVDVKVVNSDGQEAIASGAFTYLAPPPAPAPTITSVTPNEGYLEGGYYLTVKGANYTSSSILQIDDKPIQTVFYSANELRGRVPASPAAKVADVKVVNSDEQFAISAGAFSYITPPPPPAPMITSLSPDSGITTGGYYSFVNGDNFSSSTKVYFNDTLLNSVYYSPKQIRVMVPTKTTAGPVTVKVVNSDGQEGLLVDGFTYLLPPPPSVTEIRPNTGEMAGGYLIVLTGANFNSSSVVYINNVAVQTILYSGNELRARVPQASQPGPVDVRVMNSDGQEVTVTGGFTYNAPPPPPSPVVTSITPNTGQITGGYYISIKGSNYDANSKVWINNVEVQTVFYSASEVRGRVPATSVSGPVNVKVVNKDGQYAEVIGGFTYEAPPQKPAPVITSVTPNTGALAGGSFISIKGTNFESTTKVYINNISVQTLFYSTGEVRARVPASTVAGPVDIKVENSDGQSIVLAGGYTYQ</sequence>
<dbReference type="Gene3D" id="3.40.50.410">
    <property type="entry name" value="von Willebrand factor, type A domain"/>
    <property type="match status" value="1"/>
</dbReference>
<evidence type="ECO:0000313" key="3">
    <source>
        <dbReference type="EMBL" id="AYB41874.1"/>
    </source>
</evidence>
<dbReference type="RefSeq" id="WP_119846178.1">
    <property type="nucleotide sequence ID" value="NZ_CP032412.1"/>
</dbReference>
<feature type="domain" description="VWFA" evidence="2">
    <location>
        <begin position="71"/>
        <end position="258"/>
    </location>
</feature>
<dbReference type="Proteomes" id="UP000266552">
    <property type="component" value="Chromosome"/>
</dbReference>
<dbReference type="KEGG" id="plw:D5F53_00540"/>
<reference evidence="3 4" key="1">
    <citation type="submission" date="2018-09" db="EMBL/GenBank/DDBJ databases">
        <title>Genome Sequence of Paenibacillus lautus Strain E7593-69, Azo Dye-Degrading Bacteria, Isolated from Commercial Tattoo Inks.</title>
        <authorList>
            <person name="Nho S.W."/>
            <person name="Kim S.-J."/>
            <person name="Kweon O."/>
            <person name="Cerniglia C.E."/>
        </authorList>
    </citation>
    <scope>NUCLEOTIDE SEQUENCE [LARGE SCALE GENOMIC DNA]</scope>
    <source>
        <strain evidence="3 4">E7593-69</strain>
    </source>
</reference>
<dbReference type="GO" id="GO:0017154">
    <property type="term" value="F:semaphorin receptor activity"/>
    <property type="evidence" value="ECO:0007669"/>
    <property type="project" value="InterPro"/>
</dbReference>
<dbReference type="InterPro" id="IPR002035">
    <property type="entry name" value="VWF_A"/>
</dbReference>
<dbReference type="PROSITE" id="PS50234">
    <property type="entry name" value="VWFA"/>
    <property type="match status" value="1"/>
</dbReference>
<dbReference type="InterPro" id="IPR036465">
    <property type="entry name" value="vWFA_dom_sf"/>
</dbReference>
<dbReference type="Pfam" id="PF00092">
    <property type="entry name" value="VWA"/>
    <property type="match status" value="1"/>
</dbReference>
<name>A0A385TGW4_PAELA</name>
<dbReference type="CDD" id="cd00603">
    <property type="entry name" value="IPT_PCSR"/>
    <property type="match status" value="1"/>
</dbReference>
<dbReference type="SUPFAM" id="SSF81296">
    <property type="entry name" value="E set domains"/>
    <property type="match status" value="13"/>
</dbReference>
<dbReference type="CDD" id="cd00198">
    <property type="entry name" value="vWFA"/>
    <property type="match status" value="1"/>
</dbReference>
<dbReference type="SMART" id="SM00429">
    <property type="entry name" value="IPT"/>
    <property type="match status" value="13"/>
</dbReference>
<evidence type="ECO:0000259" key="2">
    <source>
        <dbReference type="PROSITE" id="PS50234"/>
    </source>
</evidence>
<dbReference type="PANTHER" id="PTHR22625">
    <property type="entry name" value="PLEXIN"/>
    <property type="match status" value="1"/>
</dbReference>
<dbReference type="Gene3D" id="2.60.40.10">
    <property type="entry name" value="Immunoglobulins"/>
    <property type="match status" value="13"/>
</dbReference>
<feature type="signal peptide" evidence="1">
    <location>
        <begin position="1"/>
        <end position="28"/>
    </location>
</feature>
<protein>
    <submittedName>
        <fullName evidence="3">VWA domain-containing protein</fullName>
    </submittedName>
</protein>
<evidence type="ECO:0000256" key="1">
    <source>
        <dbReference type="SAM" id="SignalP"/>
    </source>
</evidence>
<dbReference type="SMART" id="SM00327">
    <property type="entry name" value="VWA"/>
    <property type="match status" value="1"/>
</dbReference>
<dbReference type="Pfam" id="PF01833">
    <property type="entry name" value="TIG"/>
    <property type="match status" value="13"/>
</dbReference>
<accession>A0A385TGW4</accession>
<dbReference type="CDD" id="cd00102">
    <property type="entry name" value="IPT"/>
    <property type="match status" value="9"/>
</dbReference>
<dbReference type="SUPFAM" id="SSF53300">
    <property type="entry name" value="vWA-like"/>
    <property type="match status" value="1"/>
</dbReference>
<keyword evidence="1" id="KW-0732">Signal</keyword>
<dbReference type="InterPro" id="IPR031148">
    <property type="entry name" value="Plexin"/>
</dbReference>
<dbReference type="InterPro" id="IPR013783">
    <property type="entry name" value="Ig-like_fold"/>
</dbReference>
<feature type="chain" id="PRO_5017452479" evidence="1">
    <location>
        <begin position="29"/>
        <end position="1502"/>
    </location>
</feature>
<dbReference type="InterPro" id="IPR002909">
    <property type="entry name" value="IPT_dom"/>
</dbReference>
<dbReference type="PANTHER" id="PTHR22625:SF70">
    <property type="entry name" value="PLEXIN A, ISOFORM A"/>
    <property type="match status" value="1"/>
</dbReference>
<gene>
    <name evidence="3" type="ORF">D5F53_00540</name>
</gene>
<proteinExistence type="predicted"/>
<organism evidence="3 4">
    <name type="scientific">Paenibacillus lautus</name>
    <name type="common">Bacillus lautus</name>
    <dbReference type="NCBI Taxonomy" id="1401"/>
    <lineage>
        <taxon>Bacteria</taxon>
        <taxon>Bacillati</taxon>
        <taxon>Bacillota</taxon>
        <taxon>Bacilli</taxon>
        <taxon>Bacillales</taxon>
        <taxon>Paenibacillaceae</taxon>
        <taxon>Paenibacillus</taxon>
    </lineage>
</organism>
<evidence type="ECO:0000313" key="4">
    <source>
        <dbReference type="Proteomes" id="UP000266552"/>
    </source>
</evidence>
<dbReference type="InterPro" id="IPR014756">
    <property type="entry name" value="Ig_E-set"/>
</dbReference>